<dbReference type="OrthoDB" id="2433183at2"/>
<dbReference type="EMBL" id="APML01000074">
    <property type="protein sequence ID" value="ENH95801.1"/>
    <property type="molecule type" value="Genomic_DNA"/>
</dbReference>
<keyword evidence="2" id="KW-1185">Reference proteome</keyword>
<proteinExistence type="predicted"/>
<evidence type="ECO:0000313" key="2">
    <source>
        <dbReference type="Proteomes" id="UP000012283"/>
    </source>
</evidence>
<dbReference type="STRING" id="1308866.J416_14238"/>
<accession>N4WRG0</accession>
<dbReference type="eggNOG" id="ENOG502ZBRG">
    <property type="taxonomic scope" value="Bacteria"/>
</dbReference>
<comment type="caution">
    <text evidence="1">The sequence shown here is derived from an EMBL/GenBank/DDBJ whole genome shotgun (WGS) entry which is preliminary data.</text>
</comment>
<dbReference type="PATRIC" id="fig|1308866.3.peg.2869"/>
<organism evidence="1 2">
    <name type="scientific">Gracilibacillus halophilus YIM-C55.5</name>
    <dbReference type="NCBI Taxonomy" id="1308866"/>
    <lineage>
        <taxon>Bacteria</taxon>
        <taxon>Bacillati</taxon>
        <taxon>Bacillota</taxon>
        <taxon>Bacilli</taxon>
        <taxon>Bacillales</taxon>
        <taxon>Bacillaceae</taxon>
        <taxon>Gracilibacillus</taxon>
    </lineage>
</organism>
<evidence type="ECO:0008006" key="3">
    <source>
        <dbReference type="Google" id="ProtNLM"/>
    </source>
</evidence>
<reference evidence="1 2" key="1">
    <citation type="submission" date="2013-03" db="EMBL/GenBank/DDBJ databases">
        <title>Draft genome sequence of Gracibacillus halophilus YIM-C55.5, a moderately halophilic and thermophilic organism from the Xiaochaidamu salt lake.</title>
        <authorList>
            <person name="Sugumar T."/>
            <person name="Polireddy D.R."/>
            <person name="Antony A."/>
            <person name="Madhava Y.R."/>
            <person name="Sivakumar N."/>
        </authorList>
    </citation>
    <scope>NUCLEOTIDE SEQUENCE [LARGE SCALE GENOMIC DNA]</scope>
    <source>
        <strain evidence="1 2">YIM-C55.5</strain>
    </source>
</reference>
<gene>
    <name evidence="1" type="ORF">J416_14238</name>
</gene>
<name>N4WRG0_9BACI</name>
<dbReference type="RefSeq" id="WP_003473658.1">
    <property type="nucleotide sequence ID" value="NZ_APML01000074.1"/>
</dbReference>
<sequence length="301" mass="36252">MSQLIKLQQYISRYQHDLFHYAGQYTRLKTDNWKRLKLMWEEQLSLHQLPQDQEDVEEKNGIWNWRSFFKKREEIDDHSEEEYGIDLPRTEDELKHYFLDNLLPFQLKWASTTISQMSFLDPIYYDDLVLKYFLQRIPDTHFLMYHPVFDIKATPIEGDIILISPVKTEIIRLVERTEKENIVAGNDRTWFVEHKNMKNKVLSPLLSLKRTEKIVQSIFDKYNIDLPIQKVVLSRSNVIHFDYEPYRTSLIGVNEHDSWLRQKQQLRSPIKHRQLKAAEALLRHCATTSVRRPEWEQDHAE</sequence>
<dbReference type="AlphaFoldDB" id="N4WRG0"/>
<protein>
    <recommendedName>
        <fullName evidence="3">NERD domain-containing protein</fullName>
    </recommendedName>
</protein>
<evidence type="ECO:0000313" key="1">
    <source>
        <dbReference type="EMBL" id="ENH95801.1"/>
    </source>
</evidence>
<dbReference type="Proteomes" id="UP000012283">
    <property type="component" value="Unassembled WGS sequence"/>
</dbReference>